<evidence type="ECO:0000256" key="1">
    <source>
        <dbReference type="SAM" id="Phobius"/>
    </source>
</evidence>
<reference evidence="2 3" key="1">
    <citation type="journal article" date="2019" name="Sci. Rep.">
        <title>Sulfobacillus thermotolerans: new insights into resistance and metabolic capacities of acidophilic chemolithotrophs.</title>
        <authorList>
            <person name="Panyushkina A.E."/>
            <person name="Babenko V.V."/>
            <person name="Nikitina A.S."/>
            <person name="Selezneva O.V."/>
            <person name="Tsaplina I.A."/>
            <person name="Letarova M.A."/>
            <person name="Kostryukova E.S."/>
            <person name="Letarov A.V."/>
        </authorList>
    </citation>
    <scope>NUCLEOTIDE SEQUENCE [LARGE SCALE GENOMIC DNA]</scope>
    <source>
        <strain evidence="2 3">Kr1</strain>
    </source>
</reference>
<keyword evidence="3" id="KW-1185">Reference proteome</keyword>
<name>A0ABN5H7G5_9FIRM</name>
<sequence length="194" mass="21079">MFVDYLAVMLLNLGAGLALLAHYLYVNPGKEYRRSWAAGFFAVGFLGLVTSLPMLIMWPLPGGFNVAYAGPMLFLSMVFLAAGLTLMLEWEPLIPAIYGLFGGIYAIIIGFRLLDLKMGAAPGVAFAGFVLTGLGGILVLPAIYWHKNRTLTIITALVLGVAAVIWLFTGYEAVWAHILDFAHYLPPTMLHSAK</sequence>
<keyword evidence="1" id="KW-0472">Membrane</keyword>
<dbReference type="Proteomes" id="UP000325292">
    <property type="component" value="Chromosome"/>
</dbReference>
<accession>A0ABN5H7G5</accession>
<feature type="transmembrane region" description="Helical" evidence="1">
    <location>
        <begin position="6"/>
        <end position="26"/>
    </location>
</feature>
<feature type="transmembrane region" description="Helical" evidence="1">
    <location>
        <begin position="93"/>
        <end position="114"/>
    </location>
</feature>
<feature type="transmembrane region" description="Helical" evidence="1">
    <location>
        <begin position="38"/>
        <end position="60"/>
    </location>
</feature>
<dbReference type="EMBL" id="CP019454">
    <property type="protein sequence ID" value="AUW95604.1"/>
    <property type="molecule type" value="Genomic_DNA"/>
</dbReference>
<dbReference type="InterPro" id="IPR009324">
    <property type="entry name" value="DUF981"/>
</dbReference>
<keyword evidence="1" id="KW-1133">Transmembrane helix</keyword>
<proteinExistence type="predicted"/>
<protein>
    <recommendedName>
        <fullName evidence="4">DUF981 domain-containing protein</fullName>
    </recommendedName>
</protein>
<evidence type="ECO:0000313" key="3">
    <source>
        <dbReference type="Proteomes" id="UP000325292"/>
    </source>
</evidence>
<organism evidence="2 3">
    <name type="scientific">Sulfobacillus thermotolerans</name>
    <dbReference type="NCBI Taxonomy" id="338644"/>
    <lineage>
        <taxon>Bacteria</taxon>
        <taxon>Bacillati</taxon>
        <taxon>Bacillota</taxon>
        <taxon>Clostridia</taxon>
        <taxon>Eubacteriales</taxon>
        <taxon>Clostridiales Family XVII. Incertae Sedis</taxon>
        <taxon>Sulfobacillus</taxon>
    </lineage>
</organism>
<gene>
    <name evidence="2" type="ORF">BXT84_13805</name>
</gene>
<keyword evidence="1" id="KW-0812">Transmembrane</keyword>
<feature type="transmembrane region" description="Helical" evidence="1">
    <location>
        <begin position="120"/>
        <end position="144"/>
    </location>
</feature>
<feature type="transmembrane region" description="Helical" evidence="1">
    <location>
        <begin position="66"/>
        <end position="86"/>
    </location>
</feature>
<evidence type="ECO:0008006" key="4">
    <source>
        <dbReference type="Google" id="ProtNLM"/>
    </source>
</evidence>
<dbReference type="Pfam" id="PF06168">
    <property type="entry name" value="DUF981"/>
    <property type="match status" value="1"/>
</dbReference>
<evidence type="ECO:0000313" key="2">
    <source>
        <dbReference type="EMBL" id="AUW95604.1"/>
    </source>
</evidence>
<dbReference type="RefSeq" id="WP_103376310.1">
    <property type="nucleotide sequence ID" value="NZ_CP133983.1"/>
</dbReference>
<feature type="transmembrane region" description="Helical" evidence="1">
    <location>
        <begin position="151"/>
        <end position="171"/>
    </location>
</feature>